<dbReference type="InterPro" id="IPR007612">
    <property type="entry name" value="LOR"/>
</dbReference>
<dbReference type="InterPro" id="IPR038595">
    <property type="entry name" value="LOR_sf"/>
</dbReference>
<name>A0ABD3MHU7_9STRA</name>
<comment type="similarity">
    <text evidence="1">Belongs to the LOR family.</text>
</comment>
<dbReference type="Pfam" id="PF04525">
    <property type="entry name" value="LOR"/>
    <property type="match status" value="1"/>
</dbReference>
<keyword evidence="3" id="KW-1185">Reference proteome</keyword>
<comment type="caution">
    <text evidence="2">The sequence shown here is derived from an EMBL/GenBank/DDBJ whole genome shotgun (WGS) entry which is preliminary data.</text>
</comment>
<evidence type="ECO:0000313" key="2">
    <source>
        <dbReference type="EMBL" id="KAL3763503.1"/>
    </source>
</evidence>
<gene>
    <name evidence="2" type="ORF">ACHAWU_009187</name>
</gene>
<dbReference type="Proteomes" id="UP001530293">
    <property type="component" value="Unassembled WGS sequence"/>
</dbReference>
<evidence type="ECO:0000256" key="1">
    <source>
        <dbReference type="ARBA" id="ARBA00005437"/>
    </source>
</evidence>
<protein>
    <submittedName>
        <fullName evidence="2">Uncharacterized protein</fullName>
    </submittedName>
</protein>
<organism evidence="2 3">
    <name type="scientific">Discostella pseudostelligera</name>
    <dbReference type="NCBI Taxonomy" id="259834"/>
    <lineage>
        <taxon>Eukaryota</taxon>
        <taxon>Sar</taxon>
        <taxon>Stramenopiles</taxon>
        <taxon>Ochrophyta</taxon>
        <taxon>Bacillariophyta</taxon>
        <taxon>Coscinodiscophyceae</taxon>
        <taxon>Thalassiosirophycidae</taxon>
        <taxon>Stephanodiscales</taxon>
        <taxon>Stephanodiscaceae</taxon>
        <taxon>Discostella</taxon>
    </lineage>
</organism>
<dbReference type="EMBL" id="JALLBG020000121">
    <property type="protein sequence ID" value="KAL3763503.1"/>
    <property type="molecule type" value="Genomic_DNA"/>
</dbReference>
<dbReference type="InterPro" id="IPR025659">
    <property type="entry name" value="Tubby-like_C"/>
</dbReference>
<evidence type="ECO:0000313" key="3">
    <source>
        <dbReference type="Proteomes" id="UP001530293"/>
    </source>
</evidence>
<dbReference type="AlphaFoldDB" id="A0ABD3MHU7"/>
<proteinExistence type="inferred from homology"/>
<dbReference type="Gene3D" id="2.40.160.200">
    <property type="entry name" value="LURP1-related"/>
    <property type="match status" value="1"/>
</dbReference>
<reference evidence="2 3" key="1">
    <citation type="submission" date="2024-10" db="EMBL/GenBank/DDBJ databases">
        <title>Updated reference genomes for cyclostephanoid diatoms.</title>
        <authorList>
            <person name="Roberts W.R."/>
            <person name="Alverson A.J."/>
        </authorList>
    </citation>
    <scope>NUCLEOTIDE SEQUENCE [LARGE SCALE GENOMIC DNA]</scope>
    <source>
        <strain evidence="2 3">AJA232-27</strain>
    </source>
</reference>
<accession>A0ABD3MHU7</accession>
<sequence>MTSEMQQLANDPNFVVQFAVGDPIPNLVPQSKDSGIKMGGVYFDTTKRYIMKKCQLSREDVRILDVSTGQVILVSHHPGKNPYEKLDPLGLTNTGQQHAVMGGEWESATDVSSRHHTMPSFRIRPKPMSAHGRQFIKNMYGKGDNAIIMNIGKMSKLSTQSMRPHYEVGRGSSSDDRVYTIVADMMERTFTIKNQQDEVVAQVAKTVKALIQTAAFGSGTESTIDIAPGVDCSTILAIVYGLGQVGSHFVKDAANNYVLDPIKDSVVGGAVNSVGLGGLAASYTKISNQAVQSSQKVAGLQNFFNDTFK</sequence>
<dbReference type="SUPFAM" id="SSF54518">
    <property type="entry name" value="Tubby C-terminal domain-like"/>
    <property type="match status" value="1"/>
</dbReference>